<name>A0A5C3N729_9AGAM</name>
<proteinExistence type="predicted"/>
<dbReference type="EMBL" id="ML213507">
    <property type="protein sequence ID" value="TFK53504.1"/>
    <property type="molecule type" value="Genomic_DNA"/>
</dbReference>
<protein>
    <submittedName>
        <fullName evidence="1">Uncharacterized protein</fullName>
    </submittedName>
</protein>
<sequence>MAGMRTSGIIGVKPARKQTLHTTSSRISLIPLLVHTPHVVSSVGVPQTRAHRSAYCPGHRGRNCCETDTTMEAK</sequence>
<dbReference type="Proteomes" id="UP000305948">
    <property type="component" value="Unassembled WGS sequence"/>
</dbReference>
<organism evidence="1 2">
    <name type="scientific">Heliocybe sulcata</name>
    <dbReference type="NCBI Taxonomy" id="5364"/>
    <lineage>
        <taxon>Eukaryota</taxon>
        <taxon>Fungi</taxon>
        <taxon>Dikarya</taxon>
        <taxon>Basidiomycota</taxon>
        <taxon>Agaricomycotina</taxon>
        <taxon>Agaricomycetes</taxon>
        <taxon>Gloeophyllales</taxon>
        <taxon>Gloeophyllaceae</taxon>
        <taxon>Heliocybe</taxon>
    </lineage>
</organism>
<accession>A0A5C3N729</accession>
<dbReference type="AlphaFoldDB" id="A0A5C3N729"/>
<gene>
    <name evidence="1" type="ORF">OE88DRAFT_1655651</name>
</gene>
<reference evidence="1 2" key="1">
    <citation type="journal article" date="2019" name="Nat. Ecol. Evol.">
        <title>Megaphylogeny resolves global patterns of mushroom evolution.</title>
        <authorList>
            <person name="Varga T."/>
            <person name="Krizsan K."/>
            <person name="Foldi C."/>
            <person name="Dima B."/>
            <person name="Sanchez-Garcia M."/>
            <person name="Sanchez-Ramirez S."/>
            <person name="Szollosi G.J."/>
            <person name="Szarkandi J.G."/>
            <person name="Papp V."/>
            <person name="Albert L."/>
            <person name="Andreopoulos W."/>
            <person name="Angelini C."/>
            <person name="Antonin V."/>
            <person name="Barry K.W."/>
            <person name="Bougher N.L."/>
            <person name="Buchanan P."/>
            <person name="Buyck B."/>
            <person name="Bense V."/>
            <person name="Catcheside P."/>
            <person name="Chovatia M."/>
            <person name="Cooper J."/>
            <person name="Damon W."/>
            <person name="Desjardin D."/>
            <person name="Finy P."/>
            <person name="Geml J."/>
            <person name="Haridas S."/>
            <person name="Hughes K."/>
            <person name="Justo A."/>
            <person name="Karasinski D."/>
            <person name="Kautmanova I."/>
            <person name="Kiss B."/>
            <person name="Kocsube S."/>
            <person name="Kotiranta H."/>
            <person name="LaButti K.M."/>
            <person name="Lechner B.E."/>
            <person name="Liimatainen K."/>
            <person name="Lipzen A."/>
            <person name="Lukacs Z."/>
            <person name="Mihaltcheva S."/>
            <person name="Morgado L.N."/>
            <person name="Niskanen T."/>
            <person name="Noordeloos M.E."/>
            <person name="Ohm R.A."/>
            <person name="Ortiz-Santana B."/>
            <person name="Ovrebo C."/>
            <person name="Racz N."/>
            <person name="Riley R."/>
            <person name="Savchenko A."/>
            <person name="Shiryaev A."/>
            <person name="Soop K."/>
            <person name="Spirin V."/>
            <person name="Szebenyi C."/>
            <person name="Tomsovsky M."/>
            <person name="Tulloss R.E."/>
            <person name="Uehling J."/>
            <person name="Grigoriev I.V."/>
            <person name="Vagvolgyi C."/>
            <person name="Papp T."/>
            <person name="Martin F.M."/>
            <person name="Miettinen O."/>
            <person name="Hibbett D.S."/>
            <person name="Nagy L.G."/>
        </authorList>
    </citation>
    <scope>NUCLEOTIDE SEQUENCE [LARGE SCALE GENOMIC DNA]</scope>
    <source>
        <strain evidence="1 2">OMC1185</strain>
    </source>
</reference>
<evidence type="ECO:0000313" key="2">
    <source>
        <dbReference type="Proteomes" id="UP000305948"/>
    </source>
</evidence>
<keyword evidence="2" id="KW-1185">Reference proteome</keyword>
<evidence type="ECO:0000313" key="1">
    <source>
        <dbReference type="EMBL" id="TFK53504.1"/>
    </source>
</evidence>